<sequence length="234" mass="24929">MTDTAPLWRSEIGKLDSLMTTNVIGTQPPPPPRPPAQRALPVKALGLVAVALAAALVWLLIDAMGSENKTTPAATTSTAPKGEFEFAKSEQVPVPLKVTGCAEHAYGATKEFLTSNPCEKLVRQLYTTTLDDGRTAYTSVSVVTLRNTQDAAKFKELTSTDGTGNVNDLVREGAAKVPELKTLASGGFASKLQDREVVIVESDTVKHGPDEAEHNKLMKRISTDAFRLAAELAG</sequence>
<evidence type="ECO:0000313" key="2">
    <source>
        <dbReference type="EMBL" id="MCS7482695.1"/>
    </source>
</evidence>
<protein>
    <submittedName>
        <fullName evidence="2">Uncharacterized protein</fullName>
    </submittedName>
</protein>
<dbReference type="Proteomes" id="UP001141259">
    <property type="component" value="Unassembled WGS sequence"/>
</dbReference>
<dbReference type="AlphaFoldDB" id="A0A9X2VTQ3"/>
<reference evidence="2" key="1">
    <citation type="submission" date="2022-08" db="EMBL/GenBank/DDBJ databases">
        <authorList>
            <person name="Tistechok S."/>
            <person name="Samborskyy M."/>
            <person name="Roman I."/>
        </authorList>
    </citation>
    <scope>NUCLEOTIDE SEQUENCE</scope>
    <source>
        <strain evidence="2">DSM 103496</strain>
    </source>
</reference>
<dbReference type="RefSeq" id="WP_259628153.1">
    <property type="nucleotide sequence ID" value="NZ_JANYMP010000025.1"/>
</dbReference>
<proteinExistence type="predicted"/>
<evidence type="ECO:0000256" key="1">
    <source>
        <dbReference type="SAM" id="Phobius"/>
    </source>
</evidence>
<dbReference type="EMBL" id="JANYMP010000025">
    <property type="protein sequence ID" value="MCS7482695.1"/>
    <property type="molecule type" value="Genomic_DNA"/>
</dbReference>
<comment type="caution">
    <text evidence="2">The sequence shown here is derived from an EMBL/GenBank/DDBJ whole genome shotgun (WGS) entry which is preliminary data.</text>
</comment>
<keyword evidence="1" id="KW-0812">Transmembrane</keyword>
<name>A0A9X2VTQ3_9PSEU</name>
<feature type="transmembrane region" description="Helical" evidence="1">
    <location>
        <begin position="40"/>
        <end position="61"/>
    </location>
</feature>
<gene>
    <name evidence="2" type="ORF">NZH93_38110</name>
</gene>
<accession>A0A9X2VTQ3</accession>
<evidence type="ECO:0000313" key="3">
    <source>
        <dbReference type="Proteomes" id="UP001141259"/>
    </source>
</evidence>
<organism evidence="2 3">
    <name type="scientific">Umezawaea endophytica</name>
    <dbReference type="NCBI Taxonomy" id="1654476"/>
    <lineage>
        <taxon>Bacteria</taxon>
        <taxon>Bacillati</taxon>
        <taxon>Actinomycetota</taxon>
        <taxon>Actinomycetes</taxon>
        <taxon>Pseudonocardiales</taxon>
        <taxon>Pseudonocardiaceae</taxon>
        <taxon>Umezawaea</taxon>
    </lineage>
</organism>
<keyword evidence="1" id="KW-0472">Membrane</keyword>
<keyword evidence="3" id="KW-1185">Reference proteome</keyword>
<keyword evidence="1" id="KW-1133">Transmembrane helix</keyword>